<evidence type="ECO:0000313" key="2">
    <source>
        <dbReference type="Proteomes" id="UP000185221"/>
    </source>
</evidence>
<dbReference type="AlphaFoldDB" id="A0A1N6E2A1"/>
<keyword evidence="2" id="KW-1185">Reference proteome</keyword>
<dbReference type="RefSeq" id="WP_074224348.1">
    <property type="nucleotide sequence ID" value="NZ_FSRC01000001.1"/>
</dbReference>
<reference evidence="2" key="1">
    <citation type="submission" date="2016-11" db="EMBL/GenBank/DDBJ databases">
        <authorList>
            <person name="Varghese N."/>
            <person name="Submissions S."/>
        </authorList>
    </citation>
    <scope>NUCLEOTIDE SEQUENCE [LARGE SCALE GENOMIC DNA]</scope>
    <source>
        <strain evidence="2">DSM 15292</strain>
    </source>
</reference>
<dbReference type="Proteomes" id="UP000185221">
    <property type="component" value="Unassembled WGS sequence"/>
</dbReference>
<proteinExistence type="predicted"/>
<dbReference type="EMBL" id="FSRC01000001">
    <property type="protein sequence ID" value="SIN77146.1"/>
    <property type="molecule type" value="Genomic_DNA"/>
</dbReference>
<name>A0A1N6E2A1_9BACT</name>
<organism evidence="1 2">
    <name type="scientific">Algoriphagus halophilus</name>
    <dbReference type="NCBI Taxonomy" id="226505"/>
    <lineage>
        <taxon>Bacteria</taxon>
        <taxon>Pseudomonadati</taxon>
        <taxon>Bacteroidota</taxon>
        <taxon>Cytophagia</taxon>
        <taxon>Cytophagales</taxon>
        <taxon>Cyclobacteriaceae</taxon>
        <taxon>Algoriphagus</taxon>
    </lineage>
</organism>
<evidence type="ECO:0000313" key="1">
    <source>
        <dbReference type="EMBL" id="SIN77146.1"/>
    </source>
</evidence>
<sequence>MIRQQDMLHFFLPIIESDGKTFKKKTLIKAKKAVPGTLIITRTNDGDETKNTAEQGDWLVENQTSSSEQYLIKPKVFEKKYSFIQSLENGWGCYQPKGTILAIKITPDHLSKFGGTDTVKFEAPWKELTVLRVGDYLVTPPEKDEIYRIAQKEFGETYEEN</sequence>
<accession>A0A1N6E2A1</accession>
<dbReference type="OrthoDB" id="823609at2"/>
<protein>
    <submittedName>
        <fullName evidence="1">Uncharacterized protein</fullName>
    </submittedName>
</protein>
<gene>
    <name evidence="1" type="ORF">SAMN05444394_1641</name>
</gene>